<keyword evidence="5" id="KW-0804">Transcription</keyword>
<evidence type="ECO:0000313" key="10">
    <source>
        <dbReference type="Proteomes" id="UP000324831"/>
    </source>
</evidence>
<dbReference type="Gene3D" id="1.10.10.1250">
    <property type="entry name" value="RNA polymerase, subunit delta, N-terminal domain"/>
    <property type="match status" value="1"/>
</dbReference>
<sequence length="176" mass="20732">MSLDNSAEDVKREPVQVLHVTELVDIAYGIAKEQFQNQFFSFSEIWSKVWKSAERFSKEKVEDWIGYFYTELILDPRFTIYGFNNWKLREFVPLNEIKKLEKTIFSDDAVFEEEYEAYITSVKNKNKEVEIIPSDETASFDPEEDSSEEEETSDEEAEDGASNRIEKDELFESEEE</sequence>
<evidence type="ECO:0000256" key="3">
    <source>
        <dbReference type="ARBA" id="ARBA00022679"/>
    </source>
</evidence>
<dbReference type="AlphaFoldDB" id="A0A478FUN2"/>
<dbReference type="GO" id="GO:0016779">
    <property type="term" value="F:nucleotidyltransferase activity"/>
    <property type="evidence" value="ECO:0007669"/>
    <property type="project" value="UniProtKB-KW"/>
</dbReference>
<dbReference type="NCBIfam" id="TIGR04567">
    <property type="entry name" value="RNAP_delt_lowGC"/>
    <property type="match status" value="1"/>
</dbReference>
<dbReference type="GO" id="GO:0006355">
    <property type="term" value="P:regulation of DNA-templated transcription"/>
    <property type="evidence" value="ECO:0007669"/>
    <property type="project" value="InterPro"/>
</dbReference>
<dbReference type="EMBL" id="BIMN01000004">
    <property type="protein sequence ID" value="GCE63760.1"/>
    <property type="molecule type" value="Genomic_DNA"/>
</dbReference>
<evidence type="ECO:0000256" key="6">
    <source>
        <dbReference type="ARBA" id="ARBA00031937"/>
    </source>
</evidence>
<organism evidence="9 10">
    <name type="scientific">Candidatus Mycoplasma haematohominis</name>
    <dbReference type="NCBI Taxonomy" id="1494318"/>
    <lineage>
        <taxon>Bacteria</taxon>
        <taxon>Bacillati</taxon>
        <taxon>Mycoplasmatota</taxon>
        <taxon>Mollicutes</taxon>
        <taxon>Mycoplasmataceae</taxon>
        <taxon>Mycoplasma</taxon>
    </lineage>
</organism>
<dbReference type="InterPro" id="IPR029757">
    <property type="entry name" value="RpoE"/>
</dbReference>
<dbReference type="Proteomes" id="UP000324831">
    <property type="component" value="Unassembled WGS sequence"/>
</dbReference>
<keyword evidence="3" id="KW-0808">Transferase</keyword>
<feature type="region of interest" description="Disordered" evidence="7">
    <location>
        <begin position="130"/>
        <end position="176"/>
    </location>
</feature>
<dbReference type="GO" id="GO:0000428">
    <property type="term" value="C:DNA-directed RNA polymerase complex"/>
    <property type="evidence" value="ECO:0007669"/>
    <property type="project" value="UniProtKB-KW"/>
</dbReference>
<accession>A0A478FUN2</accession>
<gene>
    <name evidence="9" type="ORF">MHSWG343_07600</name>
</gene>
<comment type="similarity">
    <text evidence="1">Belongs to the RpoE family.</text>
</comment>
<evidence type="ECO:0000256" key="4">
    <source>
        <dbReference type="ARBA" id="ARBA00022695"/>
    </source>
</evidence>
<dbReference type="PROSITE" id="PS51913">
    <property type="entry name" value="HTH_HARE"/>
    <property type="match status" value="1"/>
</dbReference>
<proteinExistence type="inferred from homology"/>
<name>A0A478FUN2_9MOLU</name>
<keyword evidence="4" id="KW-0548">Nucleotidyltransferase</keyword>
<dbReference type="GO" id="GO:0006351">
    <property type="term" value="P:DNA-templated transcription"/>
    <property type="evidence" value="ECO:0007669"/>
    <property type="project" value="InterPro"/>
</dbReference>
<evidence type="ECO:0000256" key="5">
    <source>
        <dbReference type="ARBA" id="ARBA00023163"/>
    </source>
</evidence>
<evidence type="ECO:0000256" key="1">
    <source>
        <dbReference type="ARBA" id="ARBA00009828"/>
    </source>
</evidence>
<evidence type="ECO:0000313" key="9">
    <source>
        <dbReference type="EMBL" id="GCE63760.1"/>
    </source>
</evidence>
<dbReference type="RefSeq" id="WP_216083209.1">
    <property type="nucleotide sequence ID" value="NZ_CACTIB010000020.1"/>
</dbReference>
<evidence type="ECO:0000256" key="7">
    <source>
        <dbReference type="SAM" id="MobiDB-lite"/>
    </source>
</evidence>
<comment type="caution">
    <text evidence="9">The sequence shown here is derived from an EMBL/GenBank/DDBJ whole genome shotgun (WGS) entry which is preliminary data.</text>
</comment>
<dbReference type="InterPro" id="IPR007759">
    <property type="entry name" value="Asxl_HARE-HTH"/>
</dbReference>
<reference evidence="9 10" key="1">
    <citation type="submission" date="2019-01" db="EMBL/GenBank/DDBJ databases">
        <title>Draft genome sequences of Candidatus Mycoplasma haemohominis SWG34-3 identified from a patient with pyrexia, anemia and liver dysfunction.</title>
        <authorList>
            <person name="Sekizuka T."/>
            <person name="Hattori N."/>
            <person name="Katano H."/>
            <person name="Takuma T."/>
            <person name="Ito T."/>
            <person name="Arai N."/>
            <person name="Yanai R."/>
            <person name="Ishii S."/>
            <person name="Miura Y."/>
            <person name="Tokunaga T."/>
            <person name="Watanabe H."/>
            <person name="Nomura N."/>
            <person name="Eguchi J."/>
            <person name="Arai T."/>
            <person name="Hasegawa H."/>
            <person name="Nakamaki T."/>
            <person name="Wakita T."/>
            <person name="Niki Y."/>
            <person name="Kuroda M."/>
        </authorList>
    </citation>
    <scope>NUCLEOTIDE SEQUENCE [LARGE SCALE GENOMIC DNA]</scope>
    <source>
        <strain evidence="9">SWG34-3</strain>
    </source>
</reference>
<evidence type="ECO:0000256" key="2">
    <source>
        <dbReference type="ARBA" id="ARBA00022478"/>
    </source>
</evidence>
<feature type="domain" description="HTH HARE-type" evidence="8">
    <location>
        <begin position="21"/>
        <end position="91"/>
    </location>
</feature>
<feature type="compositionally biased region" description="Acidic residues" evidence="7">
    <location>
        <begin position="141"/>
        <end position="159"/>
    </location>
</feature>
<protein>
    <recommendedName>
        <fullName evidence="6">RNAP delta factor</fullName>
    </recommendedName>
</protein>
<evidence type="ECO:0000259" key="8">
    <source>
        <dbReference type="PROSITE" id="PS51913"/>
    </source>
</evidence>
<dbReference type="InterPro" id="IPR038087">
    <property type="entry name" value="RNAP_delta_N_dom_sf"/>
</dbReference>
<keyword evidence="2 9" id="KW-0240">DNA-directed RNA polymerase</keyword>